<feature type="compositionally biased region" description="Low complexity" evidence="1">
    <location>
        <begin position="28"/>
        <end position="40"/>
    </location>
</feature>
<dbReference type="EMBL" id="VSLA01000029">
    <property type="protein sequence ID" value="TYC83629.1"/>
    <property type="molecule type" value="Genomic_DNA"/>
</dbReference>
<accession>A0A5D0WHJ5</accession>
<dbReference type="Proteomes" id="UP000322619">
    <property type="component" value="Unassembled WGS sequence"/>
</dbReference>
<feature type="region of interest" description="Disordered" evidence="1">
    <location>
        <begin position="1"/>
        <end position="59"/>
    </location>
</feature>
<feature type="compositionally biased region" description="Basic and acidic residues" evidence="1">
    <location>
        <begin position="18"/>
        <end position="27"/>
    </location>
</feature>
<dbReference type="RefSeq" id="WP_148638559.1">
    <property type="nucleotide sequence ID" value="NZ_VSLA01000029.1"/>
</dbReference>
<proteinExistence type="predicted"/>
<protein>
    <submittedName>
        <fullName evidence="2">Uncharacterized protein</fullName>
    </submittedName>
</protein>
<name>A0A5D0WHJ5_9FIRM</name>
<feature type="compositionally biased region" description="Basic and acidic residues" evidence="1">
    <location>
        <begin position="1"/>
        <end position="10"/>
    </location>
</feature>
<sequence length="148" mass="16954">MRITRDDYHGRTKITKKEKKEPLKEAPAESPAPLEAPTSADAPLSTSTNLPQPNKNKVDLSIKLSDTEIKKQLSILAEETMHQLSEENKTLRDVEDIYLIFKGQMMVINKCRLLTVSEQQEQNAQVYACYYKKKFELKKLELKKGITS</sequence>
<feature type="compositionally biased region" description="Polar residues" evidence="1">
    <location>
        <begin position="44"/>
        <end position="55"/>
    </location>
</feature>
<organism evidence="2 3">
    <name type="scientific">Acetobacterium wieringae</name>
    <dbReference type="NCBI Taxonomy" id="52694"/>
    <lineage>
        <taxon>Bacteria</taxon>
        <taxon>Bacillati</taxon>
        <taxon>Bacillota</taxon>
        <taxon>Clostridia</taxon>
        <taxon>Eubacteriales</taxon>
        <taxon>Eubacteriaceae</taxon>
        <taxon>Acetobacterium</taxon>
    </lineage>
</organism>
<reference evidence="2 3" key="1">
    <citation type="submission" date="2019-08" db="EMBL/GenBank/DDBJ databases">
        <title>Isolation and enrichment of carboxydotrophic bacteria from anaerobic sludge for the production of bio-based chemicals from syngas.</title>
        <authorList>
            <person name="Antares A.L."/>
            <person name="Moreira J."/>
            <person name="Diender M."/>
            <person name="Parshina S.N."/>
            <person name="Stams A.J.M."/>
            <person name="Alves M."/>
            <person name="Alves J.I."/>
            <person name="Sousa D.Z."/>
        </authorList>
    </citation>
    <scope>NUCLEOTIDE SEQUENCE [LARGE SCALE GENOMIC DNA]</scope>
    <source>
        <strain evidence="2 3">JM</strain>
    </source>
</reference>
<evidence type="ECO:0000256" key="1">
    <source>
        <dbReference type="SAM" id="MobiDB-lite"/>
    </source>
</evidence>
<comment type="caution">
    <text evidence="2">The sequence shown here is derived from an EMBL/GenBank/DDBJ whole genome shotgun (WGS) entry which is preliminary data.</text>
</comment>
<evidence type="ECO:0000313" key="2">
    <source>
        <dbReference type="EMBL" id="TYC83629.1"/>
    </source>
</evidence>
<dbReference type="AlphaFoldDB" id="A0A5D0WHJ5"/>
<gene>
    <name evidence="2" type="ORF">FXB42_15355</name>
</gene>
<evidence type="ECO:0000313" key="3">
    <source>
        <dbReference type="Proteomes" id="UP000322619"/>
    </source>
</evidence>